<dbReference type="Pfam" id="PF02771">
    <property type="entry name" value="Acyl-CoA_dh_N"/>
    <property type="match status" value="1"/>
</dbReference>
<evidence type="ECO:0000313" key="11">
    <source>
        <dbReference type="EMBL" id="TMQ49945.1"/>
    </source>
</evidence>
<feature type="domain" description="Acyl-CoA oxidase/dehydrogenase middle" evidence="9">
    <location>
        <begin position="133"/>
        <end position="229"/>
    </location>
</feature>
<dbReference type="InterPro" id="IPR036250">
    <property type="entry name" value="AcylCo_DH-like_C"/>
</dbReference>
<gene>
    <name evidence="11" type="ORF">E6K72_11875</name>
</gene>
<reference evidence="11 12" key="1">
    <citation type="journal article" date="2019" name="Nat. Microbiol.">
        <title>Mediterranean grassland soil C-N compound turnover is dependent on rainfall and depth, and is mediated by genomically divergent microorganisms.</title>
        <authorList>
            <person name="Diamond S."/>
            <person name="Andeer P.F."/>
            <person name="Li Z."/>
            <person name="Crits-Christoph A."/>
            <person name="Burstein D."/>
            <person name="Anantharaman K."/>
            <person name="Lane K.R."/>
            <person name="Thomas B.C."/>
            <person name="Pan C."/>
            <person name="Northen T.R."/>
            <person name="Banfield J.F."/>
        </authorList>
    </citation>
    <scope>NUCLEOTIDE SEQUENCE [LARGE SCALE GENOMIC DNA]</scope>
    <source>
        <strain evidence="11">WS_2</strain>
    </source>
</reference>
<dbReference type="InterPro" id="IPR013786">
    <property type="entry name" value="AcylCoA_DH/ox_N"/>
</dbReference>
<dbReference type="SUPFAM" id="SSF47203">
    <property type="entry name" value="Acyl-CoA dehydrogenase C-terminal domain-like"/>
    <property type="match status" value="1"/>
</dbReference>
<dbReference type="InterPro" id="IPR006091">
    <property type="entry name" value="Acyl-CoA_Oxase/DH_mid-dom"/>
</dbReference>
<dbReference type="Gene3D" id="1.10.540.10">
    <property type="entry name" value="Acyl-CoA dehydrogenase/oxidase, N-terminal domain"/>
    <property type="match status" value="1"/>
</dbReference>
<dbReference type="Gene3D" id="2.40.110.10">
    <property type="entry name" value="Butyryl-CoA Dehydrogenase, subunit A, domain 2"/>
    <property type="match status" value="1"/>
</dbReference>
<evidence type="ECO:0000256" key="1">
    <source>
        <dbReference type="ARBA" id="ARBA00001974"/>
    </source>
</evidence>
<evidence type="ECO:0000256" key="6">
    <source>
        <dbReference type="ARBA" id="ARBA00023002"/>
    </source>
</evidence>
<dbReference type="Gene3D" id="1.20.140.10">
    <property type="entry name" value="Butyryl-CoA Dehydrogenase, subunit A, domain 3"/>
    <property type="match status" value="1"/>
</dbReference>
<dbReference type="InterPro" id="IPR009100">
    <property type="entry name" value="AcylCoA_DH/oxidase_NM_dom_sf"/>
</dbReference>
<evidence type="ECO:0000256" key="2">
    <source>
        <dbReference type="ARBA" id="ARBA00009347"/>
    </source>
</evidence>
<evidence type="ECO:0000259" key="10">
    <source>
        <dbReference type="Pfam" id="PF02771"/>
    </source>
</evidence>
<evidence type="ECO:0000259" key="9">
    <source>
        <dbReference type="Pfam" id="PF02770"/>
    </source>
</evidence>
<dbReference type="Pfam" id="PF00441">
    <property type="entry name" value="Acyl-CoA_dh_1"/>
    <property type="match status" value="1"/>
</dbReference>
<accession>A0A538SEZ7</accession>
<dbReference type="Proteomes" id="UP000317716">
    <property type="component" value="Unassembled WGS sequence"/>
</dbReference>
<evidence type="ECO:0000259" key="8">
    <source>
        <dbReference type="Pfam" id="PF00441"/>
    </source>
</evidence>
<dbReference type="SUPFAM" id="SSF56645">
    <property type="entry name" value="Acyl-CoA dehydrogenase NM domain-like"/>
    <property type="match status" value="1"/>
</dbReference>
<dbReference type="InterPro" id="IPR052033">
    <property type="entry name" value="Glutaryl-CoA_DH_mitochondrial"/>
</dbReference>
<dbReference type="Pfam" id="PF02770">
    <property type="entry name" value="Acyl-CoA_dh_M"/>
    <property type="match status" value="1"/>
</dbReference>
<evidence type="ECO:0000256" key="7">
    <source>
        <dbReference type="RuleBase" id="RU362125"/>
    </source>
</evidence>
<keyword evidence="3 7" id="KW-0285">Flavoprotein</keyword>
<dbReference type="GO" id="GO:0050660">
    <property type="term" value="F:flavin adenine dinucleotide binding"/>
    <property type="evidence" value="ECO:0007669"/>
    <property type="project" value="InterPro"/>
</dbReference>
<dbReference type="PANTHER" id="PTHR42807">
    <property type="entry name" value="GLUTARYL-COA DEHYDROGENASE, MITOCHONDRIAL"/>
    <property type="match status" value="1"/>
</dbReference>
<dbReference type="FunFam" id="1.10.540.10:FF:000002">
    <property type="entry name" value="Acyl-CoA dehydrogenase FadE19"/>
    <property type="match status" value="1"/>
</dbReference>
<keyword evidence="5" id="KW-0809">Transit peptide</keyword>
<proteinExistence type="inferred from homology"/>
<dbReference type="GO" id="GO:0004361">
    <property type="term" value="F:glutaryl-CoA dehydrogenase activity"/>
    <property type="evidence" value="ECO:0007669"/>
    <property type="project" value="TreeGrafter"/>
</dbReference>
<name>A0A538SEZ7_UNCEI</name>
<evidence type="ECO:0000256" key="4">
    <source>
        <dbReference type="ARBA" id="ARBA00022827"/>
    </source>
</evidence>
<dbReference type="InterPro" id="IPR009075">
    <property type="entry name" value="AcylCo_DH/oxidase_C"/>
</dbReference>
<keyword evidence="4 7" id="KW-0274">FAD</keyword>
<dbReference type="InterPro" id="IPR046373">
    <property type="entry name" value="Acyl-CoA_Oxase/DH_mid-dom_sf"/>
</dbReference>
<dbReference type="AlphaFoldDB" id="A0A538SEZ7"/>
<comment type="cofactor">
    <cofactor evidence="1 7">
        <name>FAD</name>
        <dbReference type="ChEBI" id="CHEBI:57692"/>
    </cofactor>
</comment>
<evidence type="ECO:0000256" key="3">
    <source>
        <dbReference type="ARBA" id="ARBA00022630"/>
    </source>
</evidence>
<feature type="domain" description="Acyl-CoA dehydrogenase/oxidase N-terminal" evidence="10">
    <location>
        <begin position="17"/>
        <end position="129"/>
    </location>
</feature>
<dbReference type="InterPro" id="IPR037069">
    <property type="entry name" value="AcylCoA_DH/ox_N_sf"/>
</dbReference>
<dbReference type="EMBL" id="VBOS01000431">
    <property type="protein sequence ID" value="TMQ49945.1"/>
    <property type="molecule type" value="Genomic_DNA"/>
</dbReference>
<protein>
    <submittedName>
        <fullName evidence="11">Acyl-CoA dehydrogenase</fullName>
    </submittedName>
</protein>
<evidence type="ECO:0000256" key="5">
    <source>
        <dbReference type="ARBA" id="ARBA00022946"/>
    </source>
</evidence>
<dbReference type="GO" id="GO:0033539">
    <property type="term" value="P:fatty acid beta-oxidation using acyl-CoA dehydrogenase"/>
    <property type="evidence" value="ECO:0007669"/>
    <property type="project" value="TreeGrafter"/>
</dbReference>
<comment type="caution">
    <text evidence="11">The sequence shown here is derived from an EMBL/GenBank/DDBJ whole genome shotgun (WGS) entry which is preliminary data.</text>
</comment>
<sequence length="395" mass="43449">MARFSGVDFYEIDSLLSEEERQIRDHVRGWVEDRYLPLVERAYEEAYFPAEVIPEIAEMGLLGATLPEKYGCAGVNALAYGLAMQELERGDSGLRSFASVQGSLAMYPIYAYGSEAQRMKWLPRMAKGELVGCFGLTEPDFGSNPAGMITRAERKVGGYVLNGAKMWITNGTIADLAIVWAKLRDEDTGRDDIHGFILEKGMKGFSAPEQKRKHSLRASVTSELILQDVVVPEENLLPDAVGLKGPLGCLSQARFGIAFGVVGSAMACFHAAAEYSKSRVQFGRPIGGFQLVQERLADMLTQITQAQLLCVQLGRLKERGTVRTEQISLAKRNNCEMALEVAREARDVLGANGITAEYPVMRHMCNLESVKTYEGTHNIHTLVLGEAITGIAAYR</sequence>
<evidence type="ECO:0000313" key="12">
    <source>
        <dbReference type="Proteomes" id="UP000317716"/>
    </source>
</evidence>
<organism evidence="11 12">
    <name type="scientific">Eiseniibacteriota bacterium</name>
    <dbReference type="NCBI Taxonomy" id="2212470"/>
    <lineage>
        <taxon>Bacteria</taxon>
        <taxon>Candidatus Eiseniibacteriota</taxon>
    </lineage>
</organism>
<comment type="similarity">
    <text evidence="2 7">Belongs to the acyl-CoA dehydrogenase family.</text>
</comment>
<dbReference type="GO" id="GO:0046949">
    <property type="term" value="P:fatty-acyl-CoA biosynthetic process"/>
    <property type="evidence" value="ECO:0007669"/>
    <property type="project" value="TreeGrafter"/>
</dbReference>
<feature type="domain" description="Acyl-CoA dehydrogenase/oxidase C-terminal" evidence="8">
    <location>
        <begin position="246"/>
        <end position="388"/>
    </location>
</feature>
<dbReference type="PANTHER" id="PTHR42807:SF1">
    <property type="entry name" value="GLUTARYL-COA DEHYDROGENASE, MITOCHONDRIAL"/>
    <property type="match status" value="1"/>
</dbReference>
<dbReference type="GO" id="GO:0000062">
    <property type="term" value="F:fatty-acyl-CoA binding"/>
    <property type="evidence" value="ECO:0007669"/>
    <property type="project" value="TreeGrafter"/>
</dbReference>
<keyword evidence="6 7" id="KW-0560">Oxidoreductase</keyword>